<dbReference type="Pfam" id="PF09250">
    <property type="entry name" value="Prim-Pol"/>
    <property type="match status" value="1"/>
</dbReference>
<feature type="non-terminal residue" evidence="2">
    <location>
        <position position="77"/>
    </location>
</feature>
<comment type="caution">
    <text evidence="2">The sequence shown here is derived from an EMBL/GenBank/DDBJ whole genome shotgun (WGS) entry which is preliminary data.</text>
</comment>
<feature type="domain" description="DNA primase/polymerase bifunctional N-terminal" evidence="1">
    <location>
        <begin position="5"/>
        <end position="76"/>
    </location>
</feature>
<evidence type="ECO:0000259" key="1">
    <source>
        <dbReference type="Pfam" id="PF09250"/>
    </source>
</evidence>
<dbReference type="EMBL" id="AUZZ01007768">
    <property type="protein sequence ID" value="EQD41166.1"/>
    <property type="molecule type" value="Genomic_DNA"/>
</dbReference>
<reference evidence="2" key="2">
    <citation type="journal article" date="2014" name="ISME J.">
        <title>Microbial stratification in low pH oxic and suboxic macroscopic growths along an acid mine drainage.</title>
        <authorList>
            <person name="Mendez-Garcia C."/>
            <person name="Mesa V."/>
            <person name="Sprenger R.R."/>
            <person name="Richter M."/>
            <person name="Diez M.S."/>
            <person name="Solano J."/>
            <person name="Bargiela R."/>
            <person name="Golyshina O.V."/>
            <person name="Manteca A."/>
            <person name="Ramos J.L."/>
            <person name="Gallego J.R."/>
            <person name="Llorente I."/>
            <person name="Martins Dos Santos V.A."/>
            <person name="Jensen O.N."/>
            <person name="Pelaez A.I."/>
            <person name="Sanchez J."/>
            <person name="Ferrer M."/>
        </authorList>
    </citation>
    <scope>NUCLEOTIDE SEQUENCE</scope>
</reference>
<organism evidence="2">
    <name type="scientific">mine drainage metagenome</name>
    <dbReference type="NCBI Taxonomy" id="410659"/>
    <lineage>
        <taxon>unclassified sequences</taxon>
        <taxon>metagenomes</taxon>
        <taxon>ecological metagenomes</taxon>
    </lineage>
</organism>
<proteinExistence type="predicted"/>
<dbReference type="SUPFAM" id="SSF56747">
    <property type="entry name" value="Prim-pol domain"/>
    <property type="match status" value="1"/>
</dbReference>
<dbReference type="InterPro" id="IPR015330">
    <property type="entry name" value="DNA_primase/pol_bifunc_N"/>
</dbReference>
<gene>
    <name evidence="2" type="ORF">B2A_10789</name>
</gene>
<dbReference type="AlphaFoldDB" id="T0YZP7"/>
<sequence length="77" mass="8561">MIELARHYVSRGWPVFPLAAGGKVPAIPRERGGHGCLDATLDMNRVEHWWSEYPDANVGISTGRRSGLLVIDVDPRH</sequence>
<reference evidence="2" key="1">
    <citation type="submission" date="2013-08" db="EMBL/GenBank/DDBJ databases">
        <authorList>
            <person name="Mendez C."/>
            <person name="Richter M."/>
            <person name="Ferrer M."/>
            <person name="Sanchez J."/>
        </authorList>
    </citation>
    <scope>NUCLEOTIDE SEQUENCE</scope>
</reference>
<name>T0YZP7_9ZZZZ</name>
<evidence type="ECO:0000313" key="2">
    <source>
        <dbReference type="EMBL" id="EQD41166.1"/>
    </source>
</evidence>
<protein>
    <submittedName>
        <fullName evidence="2">Protein containing DNA primase/polymerase, bifunctional</fullName>
    </submittedName>
</protein>
<accession>T0YZP7</accession>